<gene>
    <name evidence="2" type="ORF">CTHT_0017070</name>
</gene>
<dbReference type="InterPro" id="IPR045518">
    <property type="entry name" value="2EXR"/>
</dbReference>
<dbReference type="GeneID" id="18255745"/>
<accession>G0S2F7</accession>
<dbReference type="GO" id="GO:0004612">
    <property type="term" value="F:phosphoenolpyruvate carboxykinase (ATP) activity"/>
    <property type="evidence" value="ECO:0007669"/>
    <property type="project" value="InterPro"/>
</dbReference>
<dbReference type="eggNOG" id="ENOG502QQI5">
    <property type="taxonomic scope" value="Eukaryota"/>
</dbReference>
<dbReference type="Pfam" id="PF20150">
    <property type="entry name" value="2EXR"/>
    <property type="match status" value="1"/>
</dbReference>
<dbReference type="AlphaFoldDB" id="G0S2F7"/>
<dbReference type="Proteomes" id="UP000008066">
    <property type="component" value="Unassembled WGS sequence"/>
</dbReference>
<reference evidence="2 3" key="1">
    <citation type="journal article" date="2011" name="Cell">
        <title>Insight into structure and assembly of the nuclear pore complex by utilizing the genome of a eukaryotic thermophile.</title>
        <authorList>
            <person name="Amlacher S."/>
            <person name="Sarges P."/>
            <person name="Flemming D."/>
            <person name="van Noort V."/>
            <person name="Kunze R."/>
            <person name="Devos D.P."/>
            <person name="Arumugam M."/>
            <person name="Bork P."/>
            <person name="Hurt E."/>
        </authorList>
    </citation>
    <scope>NUCLEOTIDE SEQUENCE [LARGE SCALE GENOMIC DNA]</scope>
    <source>
        <strain evidence="3">DSM 1495 / CBS 144.50 / IMI 039719</strain>
    </source>
</reference>
<proteinExistence type="predicted"/>
<dbReference type="InterPro" id="IPR013035">
    <property type="entry name" value="PEP_carboxykinase_C"/>
</dbReference>
<evidence type="ECO:0000313" key="2">
    <source>
        <dbReference type="EMBL" id="EGS22190.1"/>
    </source>
</evidence>
<keyword evidence="3" id="KW-1185">Reference proteome</keyword>
<feature type="domain" description="2EXR" evidence="1">
    <location>
        <begin position="56"/>
        <end position="173"/>
    </location>
</feature>
<dbReference type="PANTHER" id="PTHR30031:SF0">
    <property type="entry name" value="PHOSPHOENOLPYRUVATE CARBOXYKINASE (ATP)"/>
    <property type="match status" value="1"/>
</dbReference>
<dbReference type="RefSeq" id="XP_006692209.1">
    <property type="nucleotide sequence ID" value="XM_006692146.1"/>
</dbReference>
<dbReference type="GO" id="GO:0006094">
    <property type="term" value="P:gluconeogenesis"/>
    <property type="evidence" value="ECO:0007669"/>
    <property type="project" value="InterPro"/>
</dbReference>
<evidence type="ECO:0000259" key="1">
    <source>
        <dbReference type="Pfam" id="PF20150"/>
    </source>
</evidence>
<dbReference type="Gene3D" id="3.90.228.20">
    <property type="match status" value="1"/>
</dbReference>
<dbReference type="InterPro" id="IPR001272">
    <property type="entry name" value="PEP_carboxykinase_ATP"/>
</dbReference>
<dbReference type="EMBL" id="GL988040">
    <property type="protein sequence ID" value="EGS22190.1"/>
    <property type="molecule type" value="Genomic_DNA"/>
</dbReference>
<dbReference type="KEGG" id="cthr:CTHT_0017070"/>
<dbReference type="STRING" id="759272.G0S2F7"/>
<dbReference type="SUPFAM" id="SSF53795">
    <property type="entry name" value="PEP carboxykinase-like"/>
    <property type="match status" value="1"/>
</dbReference>
<dbReference type="GO" id="GO:0005829">
    <property type="term" value="C:cytosol"/>
    <property type="evidence" value="ECO:0007669"/>
    <property type="project" value="TreeGrafter"/>
</dbReference>
<dbReference type="OrthoDB" id="3469466at2759"/>
<dbReference type="Pfam" id="PF01293">
    <property type="entry name" value="PEPCK_ATP"/>
    <property type="match status" value="1"/>
</dbReference>
<evidence type="ECO:0000313" key="3">
    <source>
        <dbReference type="Proteomes" id="UP000008066"/>
    </source>
</evidence>
<name>G0S2F7_CHATD</name>
<sequence>MTPRPLFLDSIDGVEQHVTIPDWNQPGKMRTVPIKLFNNAYLKYESVNGLPFASWPQFSSLPTELRIKIWRSTLERYRMIDLVIYPAIQEPEDFDAASDTRSYTKRNELGRIISGDGYWLRLGYGQHPTVPSPLFAVNHEAREVALSFYRVRLPLPHPDGVDILYLNPDYDIIYLQQDWSGPPLSKTQHYRLFVAFLHDVKAYDPLDQGIAHLALKEHHWHFFPGYHFEKDPATDQERCPLKSTRAILDAIHSGELAKVEHETYDFFNLQVPKTWPGVPLELLNPKNAWTTGAQSFETEVWKLGKLFLENFKKL</sequence>
<protein>
    <recommendedName>
        <fullName evidence="1">2EXR domain-containing protein</fullName>
    </recommendedName>
</protein>
<dbReference type="GO" id="GO:0005524">
    <property type="term" value="F:ATP binding"/>
    <property type="evidence" value="ECO:0007669"/>
    <property type="project" value="InterPro"/>
</dbReference>
<dbReference type="HOGENOM" id="CLU_885664_0_0_1"/>
<dbReference type="PANTHER" id="PTHR30031">
    <property type="entry name" value="PHOSPHOENOLPYRUVATE CARBOXYKINASE ATP"/>
    <property type="match status" value="1"/>
</dbReference>
<organism evidence="3">
    <name type="scientific">Chaetomium thermophilum (strain DSM 1495 / CBS 144.50 / IMI 039719)</name>
    <name type="common">Thermochaetoides thermophila</name>
    <dbReference type="NCBI Taxonomy" id="759272"/>
    <lineage>
        <taxon>Eukaryota</taxon>
        <taxon>Fungi</taxon>
        <taxon>Dikarya</taxon>
        <taxon>Ascomycota</taxon>
        <taxon>Pezizomycotina</taxon>
        <taxon>Sordariomycetes</taxon>
        <taxon>Sordariomycetidae</taxon>
        <taxon>Sordariales</taxon>
        <taxon>Chaetomiaceae</taxon>
        <taxon>Thermochaetoides</taxon>
    </lineage>
</organism>